<dbReference type="GO" id="GO:0046491">
    <property type="term" value="P:L-methylmalonyl-CoA metabolic process"/>
    <property type="evidence" value="ECO:0007669"/>
    <property type="project" value="TreeGrafter"/>
</dbReference>
<dbReference type="InterPro" id="IPR004360">
    <property type="entry name" value="Glyas_Fos-R_dOase_dom"/>
</dbReference>
<keyword evidence="4" id="KW-1185">Reference proteome</keyword>
<name>A0A4V3CSP1_9BURK</name>
<keyword evidence="3" id="KW-0456">Lyase</keyword>
<proteinExistence type="predicted"/>
<protein>
    <submittedName>
        <fullName evidence="3">Catechol 2,3-dioxygenase-like lactoylglutathione lyase family enzyme</fullName>
    </submittedName>
</protein>
<dbReference type="Pfam" id="PF00903">
    <property type="entry name" value="Glyoxalase"/>
    <property type="match status" value="2"/>
</dbReference>
<feature type="domain" description="VOC" evidence="2">
    <location>
        <begin position="146"/>
        <end position="281"/>
    </location>
</feature>
<keyword evidence="3" id="KW-0560">Oxidoreductase</keyword>
<dbReference type="Gene3D" id="3.10.180.10">
    <property type="entry name" value="2,3-Dihydroxybiphenyl 1,2-Dioxygenase, domain 1"/>
    <property type="match status" value="2"/>
</dbReference>
<reference evidence="3 4" key="1">
    <citation type="submission" date="2019-03" db="EMBL/GenBank/DDBJ databases">
        <title>Genomic Encyclopedia of Type Strains, Phase IV (KMG-IV): sequencing the most valuable type-strain genomes for metagenomic binning, comparative biology and taxonomic classification.</title>
        <authorList>
            <person name="Goeker M."/>
        </authorList>
    </citation>
    <scope>NUCLEOTIDE SEQUENCE [LARGE SCALE GENOMIC DNA]</scope>
    <source>
        <strain evidence="3 4">DSM 16998</strain>
    </source>
</reference>
<evidence type="ECO:0000313" key="3">
    <source>
        <dbReference type="EMBL" id="TDP61302.1"/>
    </source>
</evidence>
<dbReference type="InterPro" id="IPR029068">
    <property type="entry name" value="Glyas_Bleomycin-R_OHBP_Dase"/>
</dbReference>
<dbReference type="AlphaFoldDB" id="A0A4V3CSP1"/>
<dbReference type="Proteomes" id="UP000295361">
    <property type="component" value="Unassembled WGS sequence"/>
</dbReference>
<evidence type="ECO:0000313" key="4">
    <source>
        <dbReference type="Proteomes" id="UP000295361"/>
    </source>
</evidence>
<dbReference type="PANTHER" id="PTHR43048:SF3">
    <property type="entry name" value="METHYLMALONYL-COA EPIMERASE, MITOCHONDRIAL"/>
    <property type="match status" value="1"/>
</dbReference>
<keyword evidence="1" id="KW-0479">Metal-binding</keyword>
<dbReference type="InterPro" id="IPR051785">
    <property type="entry name" value="MMCE/EMCE_epimerase"/>
</dbReference>
<dbReference type="InParanoid" id="A0A4V3CSP1"/>
<dbReference type="SUPFAM" id="SSF54593">
    <property type="entry name" value="Glyoxalase/Bleomycin resistance protein/Dihydroxybiphenyl dioxygenase"/>
    <property type="match status" value="2"/>
</dbReference>
<organism evidence="3 4">
    <name type="scientific">Roseateles toxinivorans</name>
    <dbReference type="NCBI Taxonomy" id="270368"/>
    <lineage>
        <taxon>Bacteria</taxon>
        <taxon>Pseudomonadati</taxon>
        <taxon>Pseudomonadota</taxon>
        <taxon>Betaproteobacteria</taxon>
        <taxon>Burkholderiales</taxon>
        <taxon>Sphaerotilaceae</taxon>
        <taxon>Roseateles</taxon>
    </lineage>
</organism>
<dbReference type="PANTHER" id="PTHR43048">
    <property type="entry name" value="METHYLMALONYL-COA EPIMERASE"/>
    <property type="match status" value="1"/>
</dbReference>
<comment type="caution">
    <text evidence="3">The sequence shown here is derived from an EMBL/GenBank/DDBJ whole genome shotgun (WGS) entry which is preliminary data.</text>
</comment>
<dbReference type="GO" id="GO:0051213">
    <property type="term" value="F:dioxygenase activity"/>
    <property type="evidence" value="ECO:0007669"/>
    <property type="project" value="UniProtKB-KW"/>
</dbReference>
<evidence type="ECO:0000259" key="2">
    <source>
        <dbReference type="PROSITE" id="PS51819"/>
    </source>
</evidence>
<dbReference type="PROSITE" id="PS51819">
    <property type="entry name" value="VOC"/>
    <property type="match status" value="2"/>
</dbReference>
<dbReference type="GO" id="GO:0004493">
    <property type="term" value="F:methylmalonyl-CoA epimerase activity"/>
    <property type="evidence" value="ECO:0007669"/>
    <property type="project" value="TreeGrafter"/>
</dbReference>
<dbReference type="GO" id="GO:0016829">
    <property type="term" value="F:lyase activity"/>
    <property type="evidence" value="ECO:0007669"/>
    <property type="project" value="UniProtKB-KW"/>
</dbReference>
<accession>A0A4V3CSP1</accession>
<dbReference type="OrthoDB" id="9812656at2"/>
<gene>
    <name evidence="3" type="ORF">DES47_11474</name>
</gene>
<dbReference type="EMBL" id="SNXS01000014">
    <property type="protein sequence ID" value="TDP61302.1"/>
    <property type="molecule type" value="Genomic_DNA"/>
</dbReference>
<evidence type="ECO:0000256" key="1">
    <source>
        <dbReference type="ARBA" id="ARBA00022723"/>
    </source>
</evidence>
<dbReference type="InterPro" id="IPR037523">
    <property type="entry name" value="VOC_core"/>
</dbReference>
<keyword evidence="3" id="KW-0223">Dioxygenase</keyword>
<sequence>MSSLTKQASPIVGLHHVAISVRDIEAATRFYSEAVGCTRWSEAKRLKLAADVVTLCWPNAGLVLLPADDTLPRVRRPVSEAGIAHVCIQTPAIGPIVNRFKAQGAQLHSEPIDLGTGFLYCYARDPETNVIEVECVAPVWPDEQPWLAHANIVTHDLRRLVGFYSRLLGVEAVRSPLLRDDERMDTIADLPNVQLRAAWLNTGNAQIELMQYVQPATQAETGRRERGATGFAYLAFEVTGLAEACKHLKACGGEFTEAPTPGATQAWGLDPDGNRVLLLDLGATSDAGLRISALADPQITQRFSAARAALAPAP</sequence>
<dbReference type="GO" id="GO:0046872">
    <property type="term" value="F:metal ion binding"/>
    <property type="evidence" value="ECO:0007669"/>
    <property type="project" value="UniProtKB-KW"/>
</dbReference>
<feature type="domain" description="VOC" evidence="2">
    <location>
        <begin position="13"/>
        <end position="136"/>
    </location>
</feature>